<dbReference type="GO" id="GO:0005524">
    <property type="term" value="F:ATP binding"/>
    <property type="evidence" value="ECO:0007669"/>
    <property type="project" value="InterPro"/>
</dbReference>
<keyword evidence="2" id="KW-0808">Transferase</keyword>
<gene>
    <name evidence="2" type="ORF">BS50DRAFT_598581</name>
</gene>
<feature type="domain" description="Protein kinase" evidence="1">
    <location>
        <begin position="1"/>
        <end position="299"/>
    </location>
</feature>
<dbReference type="SMART" id="SM00220">
    <property type="entry name" value="S_TKc"/>
    <property type="match status" value="1"/>
</dbReference>
<dbReference type="InterPro" id="IPR011009">
    <property type="entry name" value="Kinase-like_dom_sf"/>
</dbReference>
<dbReference type="Gene3D" id="1.10.510.10">
    <property type="entry name" value="Transferase(Phosphotransferase) domain 1"/>
    <property type="match status" value="1"/>
</dbReference>
<dbReference type="GO" id="GO:0005634">
    <property type="term" value="C:nucleus"/>
    <property type="evidence" value="ECO:0007669"/>
    <property type="project" value="TreeGrafter"/>
</dbReference>
<accession>A0A2T2NW98</accession>
<evidence type="ECO:0000313" key="2">
    <source>
        <dbReference type="EMBL" id="PSN69711.1"/>
    </source>
</evidence>
<dbReference type="PANTHER" id="PTHR44167">
    <property type="entry name" value="OVARIAN-SPECIFIC SERINE/THREONINE-PROTEIN KINASE LOK-RELATED"/>
    <property type="match status" value="1"/>
</dbReference>
<dbReference type="Proteomes" id="UP000240883">
    <property type="component" value="Unassembled WGS sequence"/>
</dbReference>
<keyword evidence="3" id="KW-1185">Reference proteome</keyword>
<keyword evidence="2" id="KW-0418">Kinase</keyword>
<dbReference type="PROSITE" id="PS50011">
    <property type="entry name" value="PROTEIN_KINASE_DOM"/>
    <property type="match status" value="1"/>
</dbReference>
<sequence>MAPAELIGASGRCYLFKELIQERPHLGRVWLATSGRDKFVLKDIPQDIFSSFNEHIRTRLRESQYLRLPSDAIPDQRIFVYKYFTHEFLSLLRNKISMQARKQILKDSLRGIAELHDQDIVHIDIKLNNIMANCRQDGEETIVEQVQITDLKNAAYLPKGSPEAHFKGDLNKITDLFSFGAVCIYAVLGRVIFGPDDEFQKHIAQGALAALIRLQRQVSYFGCEEGLNGLMKHVGDEEVNCQILRTLWEERTEDYIPYEPFSNWPDVSDATFKNLIQKLMDLDPKRRITARQALEHPWFAG</sequence>
<dbReference type="EMBL" id="KZ678132">
    <property type="protein sequence ID" value="PSN69711.1"/>
    <property type="molecule type" value="Genomic_DNA"/>
</dbReference>
<protein>
    <submittedName>
        <fullName evidence="2">Putative serine/threonine protein kinase</fullName>
    </submittedName>
</protein>
<evidence type="ECO:0000313" key="3">
    <source>
        <dbReference type="Proteomes" id="UP000240883"/>
    </source>
</evidence>
<organism evidence="2 3">
    <name type="scientific">Corynespora cassiicola Philippines</name>
    <dbReference type="NCBI Taxonomy" id="1448308"/>
    <lineage>
        <taxon>Eukaryota</taxon>
        <taxon>Fungi</taxon>
        <taxon>Dikarya</taxon>
        <taxon>Ascomycota</taxon>
        <taxon>Pezizomycotina</taxon>
        <taxon>Dothideomycetes</taxon>
        <taxon>Pleosporomycetidae</taxon>
        <taxon>Pleosporales</taxon>
        <taxon>Corynesporascaceae</taxon>
        <taxon>Corynespora</taxon>
    </lineage>
</organism>
<dbReference type="SUPFAM" id="SSF56112">
    <property type="entry name" value="Protein kinase-like (PK-like)"/>
    <property type="match status" value="1"/>
</dbReference>
<proteinExistence type="predicted"/>
<reference evidence="2 3" key="1">
    <citation type="journal article" date="2018" name="Front. Microbiol.">
        <title>Genome-Wide Analysis of Corynespora cassiicola Leaf Fall Disease Putative Effectors.</title>
        <authorList>
            <person name="Lopez D."/>
            <person name="Ribeiro S."/>
            <person name="Label P."/>
            <person name="Fumanal B."/>
            <person name="Venisse J.S."/>
            <person name="Kohler A."/>
            <person name="de Oliveira R.R."/>
            <person name="Labutti K."/>
            <person name="Lipzen A."/>
            <person name="Lail K."/>
            <person name="Bauer D."/>
            <person name="Ohm R.A."/>
            <person name="Barry K.W."/>
            <person name="Spatafora J."/>
            <person name="Grigoriev I.V."/>
            <person name="Martin F.M."/>
            <person name="Pujade-Renaud V."/>
        </authorList>
    </citation>
    <scope>NUCLEOTIDE SEQUENCE [LARGE SCALE GENOMIC DNA]</scope>
    <source>
        <strain evidence="2 3">Philippines</strain>
    </source>
</reference>
<dbReference type="OrthoDB" id="4062651at2759"/>
<dbReference type="PANTHER" id="PTHR44167:SF24">
    <property type="entry name" value="SERINE_THREONINE-PROTEIN KINASE CHK2"/>
    <property type="match status" value="1"/>
</dbReference>
<dbReference type="InterPro" id="IPR000719">
    <property type="entry name" value="Prot_kinase_dom"/>
</dbReference>
<name>A0A2T2NW98_CORCC</name>
<evidence type="ECO:0000259" key="1">
    <source>
        <dbReference type="PROSITE" id="PS50011"/>
    </source>
</evidence>
<dbReference type="STRING" id="1448308.A0A2T2NW98"/>
<keyword evidence="2" id="KW-0723">Serine/threonine-protein kinase</keyword>
<dbReference type="AlphaFoldDB" id="A0A2T2NW98"/>
<dbReference type="Pfam" id="PF00069">
    <property type="entry name" value="Pkinase"/>
    <property type="match status" value="1"/>
</dbReference>
<dbReference type="GO" id="GO:0044773">
    <property type="term" value="P:mitotic DNA damage checkpoint signaling"/>
    <property type="evidence" value="ECO:0007669"/>
    <property type="project" value="TreeGrafter"/>
</dbReference>
<dbReference type="GO" id="GO:0004674">
    <property type="term" value="F:protein serine/threonine kinase activity"/>
    <property type="evidence" value="ECO:0007669"/>
    <property type="project" value="UniProtKB-KW"/>
</dbReference>